<dbReference type="InterPro" id="IPR029021">
    <property type="entry name" value="Prot-tyrosine_phosphatase-like"/>
</dbReference>
<proteinExistence type="predicted"/>
<dbReference type="CDD" id="cd14503">
    <property type="entry name" value="PTP-bact"/>
    <property type="match status" value="1"/>
</dbReference>
<dbReference type="Proteomes" id="UP000192491">
    <property type="component" value="Unassembled WGS sequence"/>
</dbReference>
<name>A0A1Y1QTI6_9GAMM</name>
<comment type="caution">
    <text evidence="1">The sequence shown here is derived from an EMBL/GenBank/DDBJ whole genome shotgun (WGS) entry which is preliminary data.</text>
</comment>
<gene>
    <name evidence="1" type="ORF">BWK73_12160</name>
</gene>
<dbReference type="EMBL" id="MTEJ01000047">
    <property type="protein sequence ID" value="OQX13420.1"/>
    <property type="molecule type" value="Genomic_DNA"/>
</dbReference>
<dbReference type="AlphaFoldDB" id="A0A1Y1QTI6"/>
<sequence>MSTILNYRYINARLASSGQPLADEIQSIADAGYEAVINLAMPYSPNVLEDEGFRVISLGLDYHHIPVPWEEPMLAHLQRFCALMQMLEGRKVWVHCALNHRVSAFLFQYHRLVLGMPEEEAKAVMLPEWEPDEVWQAFLQIDSNLTRLAPGAIPVGSYGDE</sequence>
<reference evidence="1 2" key="1">
    <citation type="submission" date="2017-01" db="EMBL/GenBank/DDBJ databases">
        <title>Novel large sulfur bacteria in the metagenomes of groundwater-fed chemosynthetic microbial mats in the Lake Huron basin.</title>
        <authorList>
            <person name="Sharrar A.M."/>
            <person name="Flood B.E."/>
            <person name="Bailey J.V."/>
            <person name="Jones D.S."/>
            <person name="Biddanda B."/>
            <person name="Ruberg S.A."/>
            <person name="Marcus D.N."/>
            <person name="Dick G.J."/>
        </authorList>
    </citation>
    <scope>NUCLEOTIDE SEQUENCE [LARGE SCALE GENOMIC DNA]</scope>
    <source>
        <strain evidence="1">A8</strain>
    </source>
</reference>
<protein>
    <submittedName>
        <fullName evidence="1">Phosphatase</fullName>
    </submittedName>
</protein>
<organism evidence="1 2">
    <name type="scientific">Thiothrix lacustris</name>
    <dbReference type="NCBI Taxonomy" id="525917"/>
    <lineage>
        <taxon>Bacteria</taxon>
        <taxon>Pseudomonadati</taxon>
        <taxon>Pseudomonadota</taxon>
        <taxon>Gammaproteobacteria</taxon>
        <taxon>Thiotrichales</taxon>
        <taxon>Thiotrichaceae</taxon>
        <taxon>Thiothrix</taxon>
    </lineage>
</organism>
<dbReference type="Gene3D" id="3.90.190.10">
    <property type="entry name" value="Protein tyrosine phosphatase superfamily"/>
    <property type="match status" value="1"/>
</dbReference>
<accession>A0A1Y1QTI6</accession>
<evidence type="ECO:0000313" key="2">
    <source>
        <dbReference type="Proteomes" id="UP000192491"/>
    </source>
</evidence>
<dbReference type="SUPFAM" id="SSF52799">
    <property type="entry name" value="(Phosphotyrosine protein) phosphatases II"/>
    <property type="match status" value="1"/>
</dbReference>
<evidence type="ECO:0000313" key="1">
    <source>
        <dbReference type="EMBL" id="OQX13420.1"/>
    </source>
</evidence>